<dbReference type="AlphaFoldDB" id="A0AAW2IF20"/>
<dbReference type="EMBL" id="JARGDH010000001">
    <property type="protein sequence ID" value="KAL0280962.1"/>
    <property type="molecule type" value="Genomic_DNA"/>
</dbReference>
<comment type="caution">
    <text evidence="2">The sequence shown here is derived from an EMBL/GenBank/DDBJ whole genome shotgun (WGS) entry which is preliminary data.</text>
</comment>
<feature type="compositionally biased region" description="Basic and acidic residues" evidence="1">
    <location>
        <begin position="111"/>
        <end position="134"/>
    </location>
</feature>
<reference evidence="2" key="1">
    <citation type="journal article" date="2024" name="Gigascience">
        <title>Chromosome-level genome of the poultry shaft louse Menopon gallinae provides insight into the host-switching and adaptive evolution of parasitic lice.</title>
        <authorList>
            <person name="Xu Y."/>
            <person name="Ma L."/>
            <person name="Liu S."/>
            <person name="Liang Y."/>
            <person name="Liu Q."/>
            <person name="He Z."/>
            <person name="Tian L."/>
            <person name="Duan Y."/>
            <person name="Cai W."/>
            <person name="Li H."/>
            <person name="Song F."/>
        </authorList>
    </citation>
    <scope>NUCLEOTIDE SEQUENCE</scope>
    <source>
        <strain evidence="2">Cailab_2023a</strain>
    </source>
</reference>
<feature type="region of interest" description="Disordered" evidence="1">
    <location>
        <begin position="86"/>
        <end position="146"/>
    </location>
</feature>
<sequence length="278" mass="31978">MEHVTPLRISFQGLLGLLPEIRGYEGFYYRDAAGVGRYGLEGLSMDIMEKIKRASGYPLDVNLYSNMLSAQSRGFQTKLSPYKSVFGRKGRKKDGSGSRYRFLEGGLSSDHAGKMHEESAESGKKGKEKWHSSYDESSGSKGDFMKESEFTDDYYHKEEEEEDSEFKGARKRNRAFLSKGYEDVYRRDETKKADSFWDKEEKEGKWFSYGSKKKGHEKKTDKKTGEKERSEEKEGGEYKSSKVEESEKKDKKTAKKERKNSTKGEYSEKSIEHSESKS</sequence>
<feature type="compositionally biased region" description="Basic and acidic residues" evidence="1">
    <location>
        <begin position="259"/>
        <end position="278"/>
    </location>
</feature>
<feature type="compositionally biased region" description="Basic and acidic residues" evidence="1">
    <location>
        <begin position="218"/>
        <end position="250"/>
    </location>
</feature>
<proteinExistence type="predicted"/>
<protein>
    <submittedName>
        <fullName evidence="2">Uncharacterized protein</fullName>
    </submittedName>
</protein>
<accession>A0AAW2IF20</accession>
<feature type="region of interest" description="Disordered" evidence="1">
    <location>
        <begin position="208"/>
        <end position="278"/>
    </location>
</feature>
<organism evidence="2">
    <name type="scientific">Menopon gallinae</name>
    <name type="common">poultry shaft louse</name>
    <dbReference type="NCBI Taxonomy" id="328185"/>
    <lineage>
        <taxon>Eukaryota</taxon>
        <taxon>Metazoa</taxon>
        <taxon>Ecdysozoa</taxon>
        <taxon>Arthropoda</taxon>
        <taxon>Hexapoda</taxon>
        <taxon>Insecta</taxon>
        <taxon>Pterygota</taxon>
        <taxon>Neoptera</taxon>
        <taxon>Paraneoptera</taxon>
        <taxon>Psocodea</taxon>
        <taxon>Troctomorpha</taxon>
        <taxon>Phthiraptera</taxon>
        <taxon>Amblycera</taxon>
        <taxon>Menoponidae</taxon>
        <taxon>Menopon</taxon>
    </lineage>
</organism>
<name>A0AAW2IF20_9NEOP</name>
<evidence type="ECO:0000313" key="2">
    <source>
        <dbReference type="EMBL" id="KAL0280962.1"/>
    </source>
</evidence>
<gene>
    <name evidence="2" type="ORF">PYX00_002103</name>
</gene>
<dbReference type="Pfam" id="PF16009">
    <property type="entry name" value="DUF4779"/>
    <property type="match status" value="1"/>
</dbReference>
<evidence type="ECO:0000256" key="1">
    <source>
        <dbReference type="SAM" id="MobiDB-lite"/>
    </source>
</evidence>
<dbReference type="InterPro" id="IPR031959">
    <property type="entry name" value="DUF4779"/>
</dbReference>